<name>D8P3E2_RALSL</name>
<evidence type="ECO:0008006" key="2">
    <source>
        <dbReference type="Google" id="ProtNLM"/>
    </source>
</evidence>
<reference evidence="1" key="2">
    <citation type="submission" date="2010-02" db="EMBL/GenBank/DDBJ databases">
        <authorList>
            <person name="Genoscope - CEA"/>
        </authorList>
    </citation>
    <scope>NUCLEOTIDE SEQUENCE</scope>
    <source>
        <strain evidence="1">CFBP2957</strain>
        <plasmid evidence="1">RCFBPv3_mp</plasmid>
    </source>
</reference>
<keyword evidence="1" id="KW-0614">Plasmid</keyword>
<organism evidence="1">
    <name type="scientific">Ralstonia solanacearum CFBP2957</name>
    <dbReference type="NCBI Taxonomy" id="859656"/>
    <lineage>
        <taxon>Bacteria</taxon>
        <taxon>Pseudomonadati</taxon>
        <taxon>Pseudomonadota</taxon>
        <taxon>Betaproteobacteria</taxon>
        <taxon>Burkholderiales</taxon>
        <taxon>Burkholderiaceae</taxon>
        <taxon>Ralstonia</taxon>
        <taxon>Ralstonia solanacearum species complex</taxon>
    </lineage>
</organism>
<geneLocation type="plasmid" evidence="1">
    <name>RCFBPv3_mp</name>
</geneLocation>
<protein>
    <recommendedName>
        <fullName evidence="2">Uracil-DNA glycosylase-like domain-containing protein</fullName>
    </recommendedName>
</protein>
<reference evidence="1" key="1">
    <citation type="journal article" date="2010" name="BMC Genomics">
        <title>Genomes of three tomato pathogens within the Ralstonia solanacearum species complex reveal significant evolutionary divergence.</title>
        <authorList>
            <person name="Remenant B."/>
            <person name="Coupat-Goutaland B."/>
            <person name="Guidot A."/>
            <person name="Cellier G."/>
            <person name="Wicker E."/>
            <person name="Allen C."/>
            <person name="Fegan M."/>
            <person name="Pruvost O."/>
            <person name="Elbaz M."/>
            <person name="Calteau A."/>
            <person name="Salvignol G."/>
            <person name="Mornico D."/>
            <person name="Mangenot S."/>
            <person name="Barbe V."/>
            <person name="Medigue C."/>
            <person name="Prior P."/>
        </authorList>
    </citation>
    <scope>NUCLEOTIDE SEQUENCE [LARGE SCALE GENOMIC DNA]</scope>
    <source>
        <strain evidence="1">CFBP2957</strain>
        <plasmid evidence="1">RCFBPv3_mp</plasmid>
    </source>
</reference>
<sequence length="186" mass="21204">MHGVIFEPWIGSRYAGNNRFGSRILVLGESHHSAEGVVHPTFTSEVVRELAQDKRHPFFTKVSKVLLGLGGGWIDDASRSEVWEDVAFYNYIQTFVGDSSRIRPSQEMWDEARIPFLHVLDQLKPNVILVLGKELAVNLPVLPDNIESCHIQHPATAFDYRKWNPLFAEAVQRAQVRRENTRPPYG</sequence>
<gene>
    <name evidence="1" type="ORF">RCFBP_mp10641</name>
</gene>
<evidence type="ECO:0000313" key="1">
    <source>
        <dbReference type="EMBL" id="CBJ53428.1"/>
    </source>
</evidence>
<dbReference type="RefSeq" id="WP_013207953.1">
    <property type="nucleotide sequence ID" value="NC_014309.1"/>
</dbReference>
<dbReference type="EMBL" id="FP885907">
    <property type="protein sequence ID" value="CBJ53428.1"/>
    <property type="molecule type" value="Genomic_DNA"/>
</dbReference>
<proteinExistence type="predicted"/>
<dbReference type="AlphaFoldDB" id="D8P3E2"/>
<accession>D8P3E2</accession>